<reference evidence="4 5" key="1">
    <citation type="submission" date="2019-01" db="EMBL/GenBank/DDBJ databases">
        <title>Coherence of Microcystis species and biogeography revealed through population genomics.</title>
        <authorList>
            <person name="Perez-Carrascal O.M."/>
            <person name="Terrat Y."/>
            <person name="Giani A."/>
            <person name="Fortin N."/>
            <person name="Tromas N."/>
            <person name="Shapiro B.J."/>
        </authorList>
    </citation>
    <scope>NUCLEOTIDE SEQUENCE [LARGE SCALE GENOMIC DNA]</scope>
    <source>
        <strain evidence="4">Ma_QC_C_20070703_M131</strain>
    </source>
</reference>
<dbReference type="AlphaFoldDB" id="A0A551Y934"/>
<feature type="compositionally biased region" description="Gly residues" evidence="3">
    <location>
        <begin position="160"/>
        <end position="173"/>
    </location>
</feature>
<dbReference type="PRINTS" id="PR00313">
    <property type="entry name" value="CABNDNGRPT"/>
</dbReference>
<evidence type="ECO:0000313" key="5">
    <source>
        <dbReference type="Proteomes" id="UP000316443"/>
    </source>
</evidence>
<gene>
    <name evidence="4" type="ORF">EWV85_06660</name>
</gene>
<evidence type="ECO:0000256" key="2">
    <source>
        <dbReference type="ARBA" id="ARBA00022525"/>
    </source>
</evidence>
<comment type="subcellular location">
    <subcellularLocation>
        <location evidence="1">Secreted</location>
    </subcellularLocation>
</comment>
<dbReference type="GO" id="GO:0005509">
    <property type="term" value="F:calcium ion binding"/>
    <property type="evidence" value="ECO:0007669"/>
    <property type="project" value="InterPro"/>
</dbReference>
<dbReference type="SUPFAM" id="SSF51120">
    <property type="entry name" value="beta-Roll"/>
    <property type="match status" value="2"/>
</dbReference>
<accession>A0A551Y934</accession>
<dbReference type="Proteomes" id="UP000316443">
    <property type="component" value="Unassembled WGS sequence"/>
</dbReference>
<proteinExistence type="predicted"/>
<organism evidence="4 5">
    <name type="scientific">Microcystis aeruginosa Ma_QC_C_20070703_M131</name>
    <dbReference type="NCBI Taxonomy" id="2486263"/>
    <lineage>
        <taxon>Bacteria</taxon>
        <taxon>Bacillati</taxon>
        <taxon>Cyanobacteriota</taxon>
        <taxon>Cyanophyceae</taxon>
        <taxon>Oscillatoriophycideae</taxon>
        <taxon>Chroococcales</taxon>
        <taxon>Microcystaceae</taxon>
        <taxon>Microcystis</taxon>
    </lineage>
</organism>
<dbReference type="GO" id="GO:0005576">
    <property type="term" value="C:extracellular region"/>
    <property type="evidence" value="ECO:0007669"/>
    <property type="project" value="UniProtKB-SubCell"/>
</dbReference>
<evidence type="ECO:0000256" key="1">
    <source>
        <dbReference type="ARBA" id="ARBA00004613"/>
    </source>
</evidence>
<evidence type="ECO:0000256" key="3">
    <source>
        <dbReference type="SAM" id="MobiDB-lite"/>
    </source>
</evidence>
<dbReference type="EMBL" id="SFCA01000077">
    <property type="protein sequence ID" value="TRT57491.1"/>
    <property type="molecule type" value="Genomic_DNA"/>
</dbReference>
<keyword evidence="2" id="KW-0964">Secreted</keyword>
<dbReference type="PROSITE" id="PS00330">
    <property type="entry name" value="HEMOLYSIN_CALCIUM"/>
    <property type="match status" value="1"/>
</dbReference>
<dbReference type="InterPro" id="IPR018511">
    <property type="entry name" value="Hemolysin-typ_Ca-bd_CS"/>
</dbReference>
<dbReference type="InterPro" id="IPR011049">
    <property type="entry name" value="Serralysin-like_metalloprot_C"/>
</dbReference>
<evidence type="ECO:0000313" key="4">
    <source>
        <dbReference type="EMBL" id="TRT57491.1"/>
    </source>
</evidence>
<dbReference type="PANTHER" id="PTHR38340">
    <property type="entry name" value="S-LAYER PROTEIN"/>
    <property type="match status" value="1"/>
</dbReference>
<dbReference type="InterPro" id="IPR001343">
    <property type="entry name" value="Hemolysn_Ca-bd"/>
</dbReference>
<protein>
    <submittedName>
        <fullName evidence="4">Calcium-binding protein</fullName>
    </submittedName>
</protein>
<dbReference type="PANTHER" id="PTHR38340:SF1">
    <property type="entry name" value="S-LAYER PROTEIN"/>
    <property type="match status" value="1"/>
</dbReference>
<feature type="region of interest" description="Disordered" evidence="3">
    <location>
        <begin position="157"/>
        <end position="183"/>
    </location>
</feature>
<dbReference type="InterPro" id="IPR050557">
    <property type="entry name" value="RTX_toxin/Mannuronan_C5-epim"/>
</dbReference>
<comment type="caution">
    <text evidence="4">The sequence shown here is derived from an EMBL/GenBank/DDBJ whole genome shotgun (WGS) entry which is preliminary data.</text>
</comment>
<name>A0A551Y934_MICAE</name>
<dbReference type="Gene3D" id="2.150.10.10">
    <property type="entry name" value="Serralysin-like metalloprotease, C-terminal"/>
    <property type="match status" value="2"/>
</dbReference>
<dbReference type="Pfam" id="PF00353">
    <property type="entry name" value="HemolysinCabind"/>
    <property type="match status" value="2"/>
</dbReference>
<sequence>MPTVTTTVTISFANFTSPVNFSGAVDSFVRDWLDIYTDSPISISGPGITIAADNLTSQGLLTDGLTTAWRITNFGPADSATLSQYGGAFSQLFSLPADSLTFVRGGSAGTYQLSGGIVNTKASGTQQNGIWKLLATDSYFITGSEIDDTLTGGNLADSLSGGGGNDSLDGGDGNDSLTGGDDDDTLIGGLGSDSLSGDAGNDSLDGGDWNDTLLGGGGNDTLLGGDGNDSLDGDSANDRLIGGLGNDTLTGGIGADRFVFTNEGLDSITGGFTAGLGSDVFAITSSAYTGAPAPGAAVVSTAAAATNAANSIVVDTLANITALGATKSNIRFALATPVSGSRQFLYDADGNWSSGSTIITSINSISGTLVSSNFTFI</sequence>